<evidence type="ECO:0000313" key="1">
    <source>
        <dbReference type="EMBL" id="JAH28621.1"/>
    </source>
</evidence>
<proteinExistence type="predicted"/>
<protein>
    <submittedName>
        <fullName evidence="1">Uncharacterized protein</fullName>
    </submittedName>
</protein>
<dbReference type="EMBL" id="GBXM01079956">
    <property type="protein sequence ID" value="JAH28621.1"/>
    <property type="molecule type" value="Transcribed_RNA"/>
</dbReference>
<reference evidence="1" key="1">
    <citation type="submission" date="2014-11" db="EMBL/GenBank/DDBJ databases">
        <authorList>
            <person name="Amaro Gonzalez C."/>
        </authorList>
    </citation>
    <scope>NUCLEOTIDE SEQUENCE</scope>
</reference>
<name>A0A0E9RHH9_ANGAN</name>
<accession>A0A0E9RHH9</accession>
<sequence>MILIIYFFFTGLNT</sequence>
<reference evidence="1" key="2">
    <citation type="journal article" date="2015" name="Fish Shellfish Immunol.">
        <title>Early steps in the European eel (Anguilla anguilla)-Vibrio vulnificus interaction in the gills: Role of the RtxA13 toxin.</title>
        <authorList>
            <person name="Callol A."/>
            <person name="Pajuelo D."/>
            <person name="Ebbesson L."/>
            <person name="Teles M."/>
            <person name="MacKenzie S."/>
            <person name="Amaro C."/>
        </authorList>
    </citation>
    <scope>NUCLEOTIDE SEQUENCE</scope>
</reference>
<organism evidence="1">
    <name type="scientific">Anguilla anguilla</name>
    <name type="common">European freshwater eel</name>
    <name type="synonym">Muraena anguilla</name>
    <dbReference type="NCBI Taxonomy" id="7936"/>
    <lineage>
        <taxon>Eukaryota</taxon>
        <taxon>Metazoa</taxon>
        <taxon>Chordata</taxon>
        <taxon>Craniata</taxon>
        <taxon>Vertebrata</taxon>
        <taxon>Euteleostomi</taxon>
        <taxon>Actinopterygii</taxon>
        <taxon>Neopterygii</taxon>
        <taxon>Teleostei</taxon>
        <taxon>Anguilliformes</taxon>
        <taxon>Anguillidae</taxon>
        <taxon>Anguilla</taxon>
    </lineage>
</organism>